<evidence type="ECO:0000313" key="9">
    <source>
        <dbReference type="EMBL" id="KAI5070817.1"/>
    </source>
</evidence>
<evidence type="ECO:0000256" key="2">
    <source>
        <dbReference type="ARBA" id="ARBA00019062"/>
    </source>
</evidence>
<feature type="region of interest" description="Disordered" evidence="6">
    <location>
        <begin position="266"/>
        <end position="296"/>
    </location>
</feature>
<evidence type="ECO:0000256" key="6">
    <source>
        <dbReference type="SAM" id="MobiDB-lite"/>
    </source>
</evidence>
<feature type="domain" description="Ribonuclease H2 subunit B wHTH" evidence="7">
    <location>
        <begin position="128"/>
        <end position="213"/>
    </location>
</feature>
<evidence type="ECO:0000256" key="3">
    <source>
        <dbReference type="ARBA" id="ARBA00023242"/>
    </source>
</evidence>
<evidence type="ECO:0000313" key="10">
    <source>
        <dbReference type="Proteomes" id="UP000886520"/>
    </source>
</evidence>
<dbReference type="InterPro" id="IPR019024">
    <property type="entry name" value="RNase_H2_suB_wHTH"/>
</dbReference>
<keyword evidence="10" id="KW-1185">Reference proteome</keyword>
<dbReference type="Gene3D" id="1.10.20.120">
    <property type="match status" value="1"/>
</dbReference>
<name>A0A9D4UNC5_ADICA</name>
<dbReference type="PANTHER" id="PTHR13383">
    <property type="entry name" value="RIBONUCLEASE H2 SUBUNIT B"/>
    <property type="match status" value="1"/>
</dbReference>
<dbReference type="Pfam" id="PF09468">
    <property type="entry name" value="RNase_H2-Ydr279"/>
    <property type="match status" value="1"/>
</dbReference>
<protein>
    <recommendedName>
        <fullName evidence="2">Ribonuclease H2 subunit B</fullName>
    </recommendedName>
    <alternativeName>
        <fullName evidence="5">Ribonuclease HI subunit B</fullName>
    </alternativeName>
</protein>
<dbReference type="CDD" id="cd09270">
    <property type="entry name" value="RNase_H2-B"/>
    <property type="match status" value="1"/>
</dbReference>
<dbReference type="Proteomes" id="UP000886520">
    <property type="component" value="Chromosome 14"/>
</dbReference>
<comment type="subcellular location">
    <subcellularLocation>
        <location evidence="1">Nucleus</location>
    </subcellularLocation>
</comment>
<dbReference type="GO" id="GO:0005654">
    <property type="term" value="C:nucleoplasm"/>
    <property type="evidence" value="ECO:0007669"/>
    <property type="project" value="TreeGrafter"/>
</dbReference>
<sequence length="310" mass="34346">MWAGRSELANALSRHSTIPLLQRIMIRRSGAAMAATHAAAEALPSCKEARVLIARLPSEGSCEFAADTGSSMIHLRNPKTGAKACYMLTGDILQEVHWFKEQFSSWFLGDHVLEDGSLYVGTPVDPIFLLLPILDEARMKKADDAGKFRSLEEILYVEDYPGYQHFSCLLGDTLDSVCEVREIGTSKFYRLNESKVLSWLCCKVNNTMKGLSSLEGHGSMLEGEKEVQAVGLIGDYLKDSDWLDKLCTYLGVDLQASRKPQVIDESVPLFNPKPNAGKKEEKGLSGKSKTQKKGSVVGMRKVTQFFAMER</sequence>
<gene>
    <name evidence="9" type="ORF">GOP47_0015160</name>
</gene>
<dbReference type="InterPro" id="IPR040456">
    <property type="entry name" value="RNase_H2_suB"/>
</dbReference>
<dbReference type="GO" id="GO:0032299">
    <property type="term" value="C:ribonuclease H2 complex"/>
    <property type="evidence" value="ECO:0007669"/>
    <property type="project" value="InterPro"/>
</dbReference>
<dbReference type="OrthoDB" id="29098at2759"/>
<accession>A0A9D4UNC5</accession>
<comment type="function">
    <text evidence="4">Non catalytic subunit of RNase H2, an endonuclease that specifically degrades the RNA of RNA:DNA hybrids. Participates in DNA replication, possibly by mediating the removal of lagging-strand Okazaki fragment RNA primers during DNA replication. Mediates the excision of single ribonucleotides from DNA:RNA duplexes.</text>
</comment>
<dbReference type="Gene3D" id="2.20.25.530">
    <property type="match status" value="1"/>
</dbReference>
<evidence type="ECO:0000256" key="5">
    <source>
        <dbReference type="ARBA" id="ARBA00033464"/>
    </source>
</evidence>
<evidence type="ECO:0000256" key="1">
    <source>
        <dbReference type="ARBA" id="ARBA00004123"/>
    </source>
</evidence>
<proteinExistence type="predicted"/>
<dbReference type="PANTHER" id="PTHR13383:SF11">
    <property type="entry name" value="RIBONUCLEASE H2 SUBUNIT B"/>
    <property type="match status" value="1"/>
</dbReference>
<evidence type="ECO:0000259" key="7">
    <source>
        <dbReference type="Pfam" id="PF09468"/>
    </source>
</evidence>
<dbReference type="GO" id="GO:0006401">
    <property type="term" value="P:RNA catabolic process"/>
    <property type="evidence" value="ECO:0007669"/>
    <property type="project" value="TreeGrafter"/>
</dbReference>
<dbReference type="AlphaFoldDB" id="A0A9D4UNC5"/>
<dbReference type="InterPro" id="IPR041195">
    <property type="entry name" value="Rnh202_N"/>
</dbReference>
<reference evidence="9" key="1">
    <citation type="submission" date="2021-01" db="EMBL/GenBank/DDBJ databases">
        <title>Adiantum capillus-veneris genome.</title>
        <authorList>
            <person name="Fang Y."/>
            <person name="Liao Q."/>
        </authorList>
    </citation>
    <scope>NUCLEOTIDE SEQUENCE</scope>
    <source>
        <strain evidence="9">H3</strain>
        <tissue evidence="9">Leaf</tissue>
    </source>
</reference>
<organism evidence="9 10">
    <name type="scientific">Adiantum capillus-veneris</name>
    <name type="common">Maidenhair fern</name>
    <dbReference type="NCBI Taxonomy" id="13818"/>
    <lineage>
        <taxon>Eukaryota</taxon>
        <taxon>Viridiplantae</taxon>
        <taxon>Streptophyta</taxon>
        <taxon>Embryophyta</taxon>
        <taxon>Tracheophyta</taxon>
        <taxon>Polypodiopsida</taxon>
        <taxon>Polypodiidae</taxon>
        <taxon>Polypodiales</taxon>
        <taxon>Pteridineae</taxon>
        <taxon>Pteridaceae</taxon>
        <taxon>Vittarioideae</taxon>
        <taxon>Adiantum</taxon>
    </lineage>
</organism>
<comment type="caution">
    <text evidence="9">The sequence shown here is derived from an EMBL/GenBank/DDBJ whole genome shotgun (WGS) entry which is preliminary data.</text>
</comment>
<dbReference type="EMBL" id="JABFUD020000014">
    <property type="protein sequence ID" value="KAI5070817.1"/>
    <property type="molecule type" value="Genomic_DNA"/>
</dbReference>
<evidence type="ECO:0000259" key="8">
    <source>
        <dbReference type="Pfam" id="PF17745"/>
    </source>
</evidence>
<evidence type="ECO:0000256" key="4">
    <source>
        <dbReference type="ARBA" id="ARBA00024778"/>
    </source>
</evidence>
<feature type="domain" description="Rnh202 triple barrel" evidence="8">
    <location>
        <begin position="69"/>
        <end position="125"/>
    </location>
</feature>
<keyword evidence="3" id="KW-0539">Nucleus</keyword>
<dbReference type="Pfam" id="PF17745">
    <property type="entry name" value="Ydr279_N"/>
    <property type="match status" value="1"/>
</dbReference>